<organism evidence="2 3">
    <name type="scientific">Anthostomella pinea</name>
    <dbReference type="NCBI Taxonomy" id="933095"/>
    <lineage>
        <taxon>Eukaryota</taxon>
        <taxon>Fungi</taxon>
        <taxon>Dikarya</taxon>
        <taxon>Ascomycota</taxon>
        <taxon>Pezizomycotina</taxon>
        <taxon>Sordariomycetes</taxon>
        <taxon>Xylariomycetidae</taxon>
        <taxon>Xylariales</taxon>
        <taxon>Xylariaceae</taxon>
        <taxon>Anthostomella</taxon>
    </lineage>
</organism>
<comment type="caution">
    <text evidence="2">The sequence shown here is derived from an EMBL/GenBank/DDBJ whole genome shotgun (WGS) entry which is preliminary data.</text>
</comment>
<protein>
    <submittedName>
        <fullName evidence="2">Uu.00g004340.m01.CDS01</fullName>
    </submittedName>
</protein>
<evidence type="ECO:0000313" key="3">
    <source>
        <dbReference type="Proteomes" id="UP001295740"/>
    </source>
</evidence>
<name>A0AAI8VJY8_9PEZI</name>
<keyword evidence="3" id="KW-1185">Reference proteome</keyword>
<feature type="compositionally biased region" description="Basic residues" evidence="1">
    <location>
        <begin position="233"/>
        <end position="242"/>
    </location>
</feature>
<proteinExistence type="predicted"/>
<dbReference type="Proteomes" id="UP001295740">
    <property type="component" value="Unassembled WGS sequence"/>
</dbReference>
<dbReference type="AlphaFoldDB" id="A0AAI8VJY8"/>
<dbReference type="EMBL" id="CAUWAG010000008">
    <property type="protein sequence ID" value="CAJ2506304.1"/>
    <property type="molecule type" value="Genomic_DNA"/>
</dbReference>
<sequence>MFQVLTIAGGHQRLHVGRPKHGEGDAKKDNVSSHLSQIPAKKPGFLHLPGELRNVIYELVTATHTIRVISKEKKQGPGLVGRHPLSLACRQTRKEFRGIFAAHASYLSCNGPLNTAVYDFHFGPLLDFLGKHPAPDPSLVRTQWVQHVSYADGLRFKVNKRTYEINYTVVAPRSYHEVNGKCCFQLVQQMSVAPIYLRGKPKGHRRALEGLKDAIMLDHNNCMASRRDESKPARKPMNPKKA</sequence>
<evidence type="ECO:0000313" key="2">
    <source>
        <dbReference type="EMBL" id="CAJ2506304.1"/>
    </source>
</evidence>
<accession>A0AAI8VJY8</accession>
<reference evidence="2" key="1">
    <citation type="submission" date="2023-10" db="EMBL/GenBank/DDBJ databases">
        <authorList>
            <person name="Hackl T."/>
        </authorList>
    </citation>
    <scope>NUCLEOTIDE SEQUENCE</scope>
</reference>
<evidence type="ECO:0000256" key="1">
    <source>
        <dbReference type="SAM" id="MobiDB-lite"/>
    </source>
</evidence>
<gene>
    <name evidence="2" type="ORF">KHLLAP_LOCUS6772</name>
</gene>
<feature type="region of interest" description="Disordered" evidence="1">
    <location>
        <begin position="222"/>
        <end position="242"/>
    </location>
</feature>